<dbReference type="EMBL" id="LQBM01000004">
    <property type="protein sequence ID" value="KUG57998.1"/>
    <property type="molecule type" value="Genomic_DNA"/>
</dbReference>
<reference evidence="2 4" key="3">
    <citation type="submission" date="2020-08" db="EMBL/GenBank/DDBJ databases">
        <title>Sequencing the genomes of 1000 actinobacteria strains.</title>
        <authorList>
            <person name="Klenk H.-P."/>
        </authorList>
    </citation>
    <scope>NUCLEOTIDE SEQUENCE [LARGE SCALE GENOMIC DNA]</scope>
    <source>
        <strain evidence="2 4">DSM 19081</strain>
    </source>
</reference>
<dbReference type="RefSeq" id="WP_058889228.1">
    <property type="nucleotide sequence ID" value="NZ_BAAAKT010000002.1"/>
</dbReference>
<sequence length="72" mass="7981">MSTRAQLEKQAHLALLDVDKHRLEAHAAREARDLGSSYAAFEDIITAARAGRAALEAVESINEQRRRREPAA</sequence>
<dbReference type="Proteomes" id="UP000546252">
    <property type="component" value="Unassembled WGS sequence"/>
</dbReference>
<gene>
    <name evidence="1" type="ORF">AVL63_05725</name>
    <name evidence="2" type="ORF">HNR24_000693</name>
</gene>
<evidence type="ECO:0000313" key="1">
    <source>
        <dbReference type="EMBL" id="KUG57998.1"/>
    </source>
</evidence>
<reference evidence="1" key="2">
    <citation type="submission" date="2015-12" db="EMBL/GenBank/DDBJ databases">
        <authorList>
            <person name="Shamseldin A."/>
            <person name="Moawad H."/>
            <person name="Abd El-Rahim W.M."/>
            <person name="Sadowsky M.J."/>
        </authorList>
    </citation>
    <scope>NUCLEOTIDE SEQUENCE [LARGE SCALE GENOMIC DNA]</scope>
    <source>
        <strain evidence="1">CD08_7</strain>
    </source>
</reference>
<evidence type="ECO:0000313" key="3">
    <source>
        <dbReference type="Proteomes" id="UP000054023"/>
    </source>
</evidence>
<keyword evidence="3" id="KW-1185">Reference proteome</keyword>
<proteinExistence type="predicted"/>
<dbReference type="Proteomes" id="UP000054023">
    <property type="component" value="Unassembled WGS sequence"/>
</dbReference>
<dbReference type="AlphaFoldDB" id="A0A0W8IDI0"/>
<comment type="caution">
    <text evidence="1">The sequence shown here is derived from an EMBL/GenBank/DDBJ whole genome shotgun (WGS) entry which is preliminary data.</text>
</comment>
<protein>
    <submittedName>
        <fullName evidence="1">Uncharacterized protein</fullName>
    </submittedName>
</protein>
<evidence type="ECO:0000313" key="2">
    <source>
        <dbReference type="EMBL" id="MBA8920760.1"/>
    </source>
</evidence>
<reference evidence="3" key="1">
    <citation type="submission" date="2015-12" db="EMBL/GenBank/DDBJ databases">
        <authorList>
            <person name="Nair G.R."/>
            <person name="Kaur G."/>
            <person name="Mayilraj S."/>
        </authorList>
    </citation>
    <scope>NUCLEOTIDE SEQUENCE [LARGE SCALE GENOMIC DNA]</scope>
    <source>
        <strain evidence="3">CD08_7</strain>
    </source>
</reference>
<evidence type="ECO:0000313" key="4">
    <source>
        <dbReference type="Proteomes" id="UP000546252"/>
    </source>
</evidence>
<accession>A0A0W8IDI0</accession>
<name>A0A0W8IDI0_9MICC</name>
<dbReference type="EMBL" id="JACJIH010000001">
    <property type="protein sequence ID" value="MBA8920760.1"/>
    <property type="molecule type" value="Genomic_DNA"/>
</dbReference>
<organism evidence="1 3">
    <name type="scientific">Nesterenkonia jeotgali</name>
    <dbReference type="NCBI Taxonomy" id="317018"/>
    <lineage>
        <taxon>Bacteria</taxon>
        <taxon>Bacillati</taxon>
        <taxon>Actinomycetota</taxon>
        <taxon>Actinomycetes</taxon>
        <taxon>Micrococcales</taxon>
        <taxon>Micrococcaceae</taxon>
        <taxon>Nesterenkonia</taxon>
    </lineage>
</organism>